<comment type="caution">
    <text evidence="2">The sequence shown here is derived from an EMBL/GenBank/DDBJ whole genome shotgun (WGS) entry which is preliminary data.</text>
</comment>
<evidence type="ECO:0000313" key="2">
    <source>
        <dbReference type="EMBL" id="KAJ8896723.1"/>
    </source>
</evidence>
<gene>
    <name evidence="2" type="ORF">PR048_002068</name>
</gene>
<proteinExistence type="predicted"/>
<name>A0ABQ9ILQ7_9NEOP</name>
<organism evidence="2 3">
    <name type="scientific">Dryococelus australis</name>
    <dbReference type="NCBI Taxonomy" id="614101"/>
    <lineage>
        <taxon>Eukaryota</taxon>
        <taxon>Metazoa</taxon>
        <taxon>Ecdysozoa</taxon>
        <taxon>Arthropoda</taxon>
        <taxon>Hexapoda</taxon>
        <taxon>Insecta</taxon>
        <taxon>Pterygota</taxon>
        <taxon>Neoptera</taxon>
        <taxon>Polyneoptera</taxon>
        <taxon>Phasmatodea</taxon>
        <taxon>Verophasmatodea</taxon>
        <taxon>Anareolatae</taxon>
        <taxon>Phasmatidae</taxon>
        <taxon>Eurycanthinae</taxon>
        <taxon>Dryococelus</taxon>
    </lineage>
</organism>
<protein>
    <submittedName>
        <fullName evidence="2">Uncharacterized protein</fullName>
    </submittedName>
</protein>
<reference evidence="2 3" key="1">
    <citation type="submission" date="2023-02" db="EMBL/GenBank/DDBJ databases">
        <title>LHISI_Scaffold_Assembly.</title>
        <authorList>
            <person name="Stuart O.P."/>
            <person name="Cleave R."/>
            <person name="Magrath M.J.L."/>
            <person name="Mikheyev A.S."/>
        </authorList>
    </citation>
    <scope>NUCLEOTIDE SEQUENCE [LARGE SCALE GENOMIC DNA]</scope>
    <source>
        <strain evidence="2">Daus_M_001</strain>
        <tissue evidence="2">Leg muscle</tissue>
    </source>
</reference>
<evidence type="ECO:0000313" key="3">
    <source>
        <dbReference type="Proteomes" id="UP001159363"/>
    </source>
</evidence>
<feature type="region of interest" description="Disordered" evidence="1">
    <location>
        <begin position="1"/>
        <end position="21"/>
    </location>
</feature>
<dbReference type="EMBL" id="JARBHB010000001">
    <property type="protein sequence ID" value="KAJ8896723.1"/>
    <property type="molecule type" value="Genomic_DNA"/>
</dbReference>
<accession>A0ABQ9ILQ7</accession>
<sequence length="77" mass="8989">MTLWQRQHQGSKIPKKDRAENISTGFRKGGIIPFNNYVVDASKYDPQALRRFKDATKNPPILMRAQLFHQEMKRSSD</sequence>
<keyword evidence="3" id="KW-1185">Reference proteome</keyword>
<evidence type="ECO:0000256" key="1">
    <source>
        <dbReference type="SAM" id="MobiDB-lite"/>
    </source>
</evidence>
<dbReference type="Proteomes" id="UP001159363">
    <property type="component" value="Chromosome 1"/>
</dbReference>
<feature type="compositionally biased region" description="Polar residues" evidence="1">
    <location>
        <begin position="1"/>
        <end position="10"/>
    </location>
</feature>